<feature type="region of interest" description="Disordered" evidence="1">
    <location>
        <begin position="1"/>
        <end position="451"/>
    </location>
</feature>
<evidence type="ECO:0000256" key="1">
    <source>
        <dbReference type="SAM" id="MobiDB-lite"/>
    </source>
</evidence>
<dbReference type="EMBL" id="SRPY01000090">
    <property type="protein sequence ID" value="KAG5928908.1"/>
    <property type="molecule type" value="Genomic_DNA"/>
</dbReference>
<organism evidence="2 3">
    <name type="scientific">Claviceps africana</name>
    <dbReference type="NCBI Taxonomy" id="83212"/>
    <lineage>
        <taxon>Eukaryota</taxon>
        <taxon>Fungi</taxon>
        <taxon>Dikarya</taxon>
        <taxon>Ascomycota</taxon>
        <taxon>Pezizomycotina</taxon>
        <taxon>Sordariomycetes</taxon>
        <taxon>Hypocreomycetidae</taxon>
        <taxon>Hypocreales</taxon>
        <taxon>Clavicipitaceae</taxon>
        <taxon>Claviceps</taxon>
    </lineage>
</organism>
<sequence>MSQVKNLRAMFENKGDSISPDRGRSPGSALSRNRDDGISPGGSPRPLSKVRTNFVAVERDGRIGLRRDESGDSSTSARRPCSDAASGQRNNSRDQERVATSSDDITSISTKDFSLPDTAVNATITPGEVVVDAPITPGEDAAAAEDDETNIPETTKTQSTSEPDVVVHDESMAELCSPPKAEETKMGNKSNGHANADLDASLSTATAIDHNTGANSAPSVTPKSSTKESKATTRKPKESKAVREESKVVSTAMGPSLRAKSTPVSSGAPRNRQPVGVKHQTSTNLEHKPKSVTEPVRLPSSLIAPTASSASKVHDSQSSHQTRPGTKSSTSASLPSSTKSGSSTLSSHTVTQRRASSSRPSLGPPPKKPLPPAATSKKLSNVDESFLARLTRPTRSSASKSADKVSAAPQRGSSQPVAERKDSGPSDRGSAPSRSSRLSPVCRPSTMEVPAHETRAIIEGAQAVEVLECSKDTTKNDNHKNQGTLVDAPEATAQKHAIEATAPIILVDGSVSGTSTTHTIRDSSETEQVEDGVKSRKQSSAPDMEPISASKDTESQLCGTSESKSLEASVLSSDPGMAAGDRCDVLSPDNDQKSSPDDVFEPQANSGNIKVEEDSYESLINAVPTTSEGKSLESQPLKES</sequence>
<feature type="compositionally biased region" description="Polar residues" evidence="1">
    <location>
        <begin position="212"/>
        <end position="224"/>
    </location>
</feature>
<feature type="region of interest" description="Disordered" evidence="1">
    <location>
        <begin position="621"/>
        <end position="640"/>
    </location>
</feature>
<feature type="compositionally biased region" description="Low complexity" evidence="1">
    <location>
        <begin position="396"/>
        <end position="408"/>
    </location>
</feature>
<feature type="region of interest" description="Disordered" evidence="1">
    <location>
        <begin position="470"/>
        <end position="490"/>
    </location>
</feature>
<gene>
    <name evidence="2" type="ORF">E4U42_007702</name>
</gene>
<name>A0A8K0NIP0_9HYPO</name>
<feature type="region of interest" description="Disordered" evidence="1">
    <location>
        <begin position="508"/>
        <end position="615"/>
    </location>
</feature>
<dbReference type="AlphaFoldDB" id="A0A8K0NIP0"/>
<proteinExistence type="predicted"/>
<feature type="compositionally biased region" description="Low complexity" evidence="1">
    <location>
        <begin position="100"/>
        <end position="110"/>
    </location>
</feature>
<feature type="compositionally biased region" description="Basic and acidic residues" evidence="1">
    <location>
        <begin position="225"/>
        <end position="247"/>
    </location>
</feature>
<keyword evidence="3" id="KW-1185">Reference proteome</keyword>
<evidence type="ECO:0000313" key="3">
    <source>
        <dbReference type="Proteomes" id="UP000811619"/>
    </source>
</evidence>
<feature type="compositionally biased region" description="Low complexity" evidence="1">
    <location>
        <begin position="325"/>
        <end position="361"/>
    </location>
</feature>
<accession>A0A8K0NIP0</accession>
<dbReference type="Proteomes" id="UP000811619">
    <property type="component" value="Unassembled WGS sequence"/>
</dbReference>
<feature type="compositionally biased region" description="Polar residues" evidence="1">
    <location>
        <begin position="151"/>
        <end position="162"/>
    </location>
</feature>
<feature type="compositionally biased region" description="Basic and acidic residues" evidence="1">
    <location>
        <begin position="470"/>
        <end position="480"/>
    </location>
</feature>
<feature type="compositionally biased region" description="Basic and acidic residues" evidence="1">
    <location>
        <begin position="57"/>
        <end position="70"/>
    </location>
</feature>
<comment type="caution">
    <text evidence="2">The sequence shown here is derived from an EMBL/GenBank/DDBJ whole genome shotgun (WGS) entry which is preliminary data.</text>
</comment>
<evidence type="ECO:0000313" key="2">
    <source>
        <dbReference type="EMBL" id="KAG5928908.1"/>
    </source>
</evidence>
<dbReference type="OrthoDB" id="3600083at2759"/>
<protein>
    <submittedName>
        <fullName evidence="2">Uncharacterized protein</fullName>
    </submittedName>
</protein>
<feature type="compositionally biased region" description="Basic and acidic residues" evidence="1">
    <location>
        <begin position="11"/>
        <end position="24"/>
    </location>
</feature>
<reference evidence="2" key="1">
    <citation type="journal article" date="2020" name="bioRxiv">
        <title>Whole genome comparisons of ergot fungi reveals the divergence and evolution of species within the genus Claviceps are the result of varying mechanisms driving genome evolution and host range expansion.</title>
        <authorList>
            <person name="Wyka S.A."/>
            <person name="Mondo S.J."/>
            <person name="Liu M."/>
            <person name="Dettman J."/>
            <person name="Nalam V."/>
            <person name="Broders K.D."/>
        </authorList>
    </citation>
    <scope>NUCLEOTIDE SEQUENCE</scope>
    <source>
        <strain evidence="2">CCC 489</strain>
    </source>
</reference>
<feature type="compositionally biased region" description="Polar residues" evidence="1">
    <location>
        <begin position="623"/>
        <end position="634"/>
    </location>
</feature>
<feature type="compositionally biased region" description="Pro residues" evidence="1">
    <location>
        <begin position="362"/>
        <end position="372"/>
    </location>
</feature>